<dbReference type="Gene3D" id="3.30.559.10">
    <property type="entry name" value="Chloramphenicol acetyltransferase-like domain"/>
    <property type="match status" value="1"/>
</dbReference>
<dbReference type="RefSeq" id="WP_144093514.1">
    <property type="nucleotide sequence ID" value="NZ_VMHM01000027.1"/>
</dbReference>
<dbReference type="Gene3D" id="3.30.559.30">
    <property type="entry name" value="Nonribosomal peptide synthetase, condensation domain"/>
    <property type="match status" value="1"/>
</dbReference>
<dbReference type="Pfam" id="PF00550">
    <property type="entry name" value="PP-binding"/>
    <property type="match status" value="1"/>
</dbReference>
<dbReference type="GO" id="GO:0005737">
    <property type="term" value="C:cytoplasm"/>
    <property type="evidence" value="ECO:0007669"/>
    <property type="project" value="TreeGrafter"/>
</dbReference>
<feature type="non-terminal residue" evidence="6">
    <location>
        <position position="993"/>
    </location>
</feature>
<keyword evidence="3" id="KW-0597">Phosphoprotein</keyword>
<dbReference type="Gene3D" id="3.30.300.30">
    <property type="match status" value="1"/>
</dbReference>
<comment type="cofactor">
    <cofactor evidence="1">
        <name>pantetheine 4'-phosphate</name>
        <dbReference type="ChEBI" id="CHEBI:47942"/>
    </cofactor>
</comment>
<dbReference type="GO" id="GO:0043041">
    <property type="term" value="P:amino acid activation for nonribosomal peptide biosynthetic process"/>
    <property type="evidence" value="ECO:0007669"/>
    <property type="project" value="TreeGrafter"/>
</dbReference>
<dbReference type="InterPro" id="IPR042099">
    <property type="entry name" value="ANL_N_sf"/>
</dbReference>
<protein>
    <submittedName>
        <fullName evidence="6">Amino acid adenylation domain-containing protein</fullName>
    </submittedName>
</protein>
<dbReference type="SUPFAM" id="SSF52777">
    <property type="entry name" value="CoA-dependent acyltransferases"/>
    <property type="match status" value="2"/>
</dbReference>
<dbReference type="AlphaFoldDB" id="A0A556RUN2"/>
<dbReference type="InterPro" id="IPR001242">
    <property type="entry name" value="Condensation_dom"/>
</dbReference>
<dbReference type="GO" id="GO:0016874">
    <property type="term" value="F:ligase activity"/>
    <property type="evidence" value="ECO:0007669"/>
    <property type="project" value="UniProtKB-KW"/>
</dbReference>
<dbReference type="FunFam" id="3.30.559.10:FF:000023">
    <property type="entry name" value="Non-ribosomal peptide synthetase"/>
    <property type="match status" value="1"/>
</dbReference>
<dbReference type="InterPro" id="IPR009081">
    <property type="entry name" value="PP-bd_ACP"/>
</dbReference>
<dbReference type="PROSITE" id="PS50075">
    <property type="entry name" value="CARRIER"/>
    <property type="match status" value="1"/>
</dbReference>
<dbReference type="InterPro" id="IPR023213">
    <property type="entry name" value="CAT-like_dom_sf"/>
</dbReference>
<keyword evidence="2" id="KW-0596">Phosphopantetheine</keyword>
<comment type="caution">
    <text evidence="6">The sequence shown here is derived from an EMBL/GenBank/DDBJ whole genome shotgun (WGS) entry which is preliminary data.</text>
</comment>
<dbReference type="PROSITE" id="PS00455">
    <property type="entry name" value="AMP_BINDING"/>
    <property type="match status" value="1"/>
</dbReference>
<proteinExistence type="predicted"/>
<dbReference type="SUPFAM" id="SSF56801">
    <property type="entry name" value="Acetyl-CoA synthetase-like"/>
    <property type="match status" value="1"/>
</dbReference>
<dbReference type="GO" id="GO:0031177">
    <property type="term" value="F:phosphopantetheine binding"/>
    <property type="evidence" value="ECO:0007669"/>
    <property type="project" value="TreeGrafter"/>
</dbReference>
<dbReference type="InterPro" id="IPR057737">
    <property type="entry name" value="Condensation_MtbB-like"/>
</dbReference>
<dbReference type="InterPro" id="IPR036736">
    <property type="entry name" value="ACP-like_sf"/>
</dbReference>
<dbReference type="InterPro" id="IPR010071">
    <property type="entry name" value="AA_adenyl_dom"/>
</dbReference>
<dbReference type="PANTHER" id="PTHR45527:SF10">
    <property type="entry name" value="PYOCHELIN SYNTHASE PCHF"/>
    <property type="match status" value="1"/>
</dbReference>
<feature type="domain" description="Carrier" evidence="5">
    <location>
        <begin position="5"/>
        <end position="81"/>
    </location>
</feature>
<dbReference type="InterPro" id="IPR045851">
    <property type="entry name" value="AMP-bd_C_sf"/>
</dbReference>
<organism evidence="6 7">
    <name type="scientific">Gilliamella apicola</name>
    <dbReference type="NCBI Taxonomy" id="1196095"/>
    <lineage>
        <taxon>Bacteria</taxon>
        <taxon>Pseudomonadati</taxon>
        <taxon>Pseudomonadota</taxon>
        <taxon>Gammaproteobacteria</taxon>
        <taxon>Orbales</taxon>
        <taxon>Orbaceae</taxon>
        <taxon>Gilliamella</taxon>
    </lineage>
</organism>
<dbReference type="GO" id="GO:0044550">
    <property type="term" value="P:secondary metabolite biosynthetic process"/>
    <property type="evidence" value="ECO:0007669"/>
    <property type="project" value="TreeGrafter"/>
</dbReference>
<gene>
    <name evidence="6" type="ORF">FPQ15_14210</name>
</gene>
<dbReference type="Proteomes" id="UP000319483">
    <property type="component" value="Unassembled WGS sequence"/>
</dbReference>
<dbReference type="Pfam" id="PF00668">
    <property type="entry name" value="Condensation"/>
    <property type="match status" value="1"/>
</dbReference>
<dbReference type="FunFam" id="3.30.559.30:FF:000006">
    <property type="entry name" value="Yersiniabactin polyketide/non-ribosomal peptide synthetase"/>
    <property type="match status" value="1"/>
</dbReference>
<evidence type="ECO:0000259" key="5">
    <source>
        <dbReference type="PROSITE" id="PS50075"/>
    </source>
</evidence>
<dbReference type="Pfam" id="PF00501">
    <property type="entry name" value="AMP-binding"/>
    <property type="match status" value="1"/>
</dbReference>
<dbReference type="Gene3D" id="3.40.50.12780">
    <property type="entry name" value="N-terminal domain of ligase-like"/>
    <property type="match status" value="1"/>
</dbReference>
<evidence type="ECO:0000256" key="2">
    <source>
        <dbReference type="ARBA" id="ARBA00022450"/>
    </source>
</evidence>
<sequence>MMSLSVTDISYDEIYDQIKKLLPQGTGEIKDTDNLIESGLDSLHIMRLVSQWRKSGYNITFAELIEHPTLQQWQTLLLKSFSEISSVTSSATAIDQVKNEPFPLTDVQYAYWIGRDDNRELGGVACHAYLEIDGHLNNPEQLNLAFSQLIQHHPMLRASFTENGQQQIKAANNNAPLIVHDLRELTAEQCTQRLAEIRKRLSHRKLAIEHGQVIGLELSLLANSKSRLHFDVDLLVADVQSLNIILRDLAQLYRQELPLKAPNDWNFAQYLAKEQQRKQANYPTSKNYWNQRLKELPVGPQLPVLSKQITKPEFTRRTFVLNHNQWQNLKQQAAKHKITPAMTLACAYGYVLARWSNHTNFLLNIPLFDRNVEELDIEHVVADFTNLLLLDCDYSQSQSFAEQAIQLQQQFHKNVAYSTYSAVEIQREMARFNNQQSIIAPVVFACNLGTPLLDMATSQTLGELHYMISQTPQVWLDHQVYEINDGLLLAWDSVEELFPNGLMDVMFDAYCQLLIALSEDSNAWQQSPFQVLPTAQQLIRNQINTVTAPLPSTTLIEPIFAYAKANPTSIALIYNEQGISYKELTTQALKIASLLVSKGLKTGEPVAVSLPRGPMQIMAVLGVLAAGGAYVPVSTTQPTSRQQKIFNTAEIRLVLCNQPLFEDSQFEFISPLFAMDLKPLAEPVKVDNKSLAYIIFTSGSTGEPKGVEISHQAALNTIVDICQRYHIDNSSCALAVSSLDFDLSVFDIFGLLGVGGRLVLISDEERRDAASWLQLIFEHDVCVWNSVPILLDMLLVVATHDTRTLPLKTVLLSGDWIGLDLPVRLAQCCGKLPKLVAMGGATEGSIWSNAFDVTLPLPEQWSSIPYGYPLTNQCYRVVDELGRDCPDYVAGELWIGGAGVALGYRGAPELTAERFVELNGMRWYRTGDRGRYWPDGTLEFLGRQDHQVKVRGHRIELGEIESALAGLPEIARAVAVTVGMPPQLAAAIQLKQG</sequence>
<dbReference type="InterPro" id="IPR020845">
    <property type="entry name" value="AMP-binding_CS"/>
</dbReference>
<dbReference type="InterPro" id="IPR000873">
    <property type="entry name" value="AMP-dep_synth/lig_dom"/>
</dbReference>
<dbReference type="NCBIfam" id="TIGR01733">
    <property type="entry name" value="AA-adenyl-dom"/>
    <property type="match status" value="1"/>
</dbReference>
<evidence type="ECO:0000256" key="1">
    <source>
        <dbReference type="ARBA" id="ARBA00001957"/>
    </source>
</evidence>
<keyword evidence="4" id="KW-0436">Ligase</keyword>
<name>A0A556RUN2_9GAMM</name>
<dbReference type="CDD" id="cd12114">
    <property type="entry name" value="A_NRPS_TlmIV_like"/>
    <property type="match status" value="1"/>
</dbReference>
<accession>A0A556RUN2</accession>
<dbReference type="EMBL" id="VMHM01000027">
    <property type="protein sequence ID" value="TSJ92596.1"/>
    <property type="molecule type" value="Genomic_DNA"/>
</dbReference>
<reference evidence="6 7" key="1">
    <citation type="submission" date="2019-07" db="EMBL/GenBank/DDBJ databases">
        <title>Gilliamella genomes.</title>
        <authorList>
            <person name="Zheng H."/>
        </authorList>
    </citation>
    <scope>NUCLEOTIDE SEQUENCE [LARGE SCALE GENOMIC DNA]</scope>
    <source>
        <strain evidence="6 7">W8127</strain>
    </source>
</reference>
<dbReference type="PANTHER" id="PTHR45527">
    <property type="entry name" value="NONRIBOSOMAL PEPTIDE SYNTHETASE"/>
    <property type="match status" value="1"/>
</dbReference>
<evidence type="ECO:0000256" key="4">
    <source>
        <dbReference type="ARBA" id="ARBA00022598"/>
    </source>
</evidence>
<dbReference type="Gene3D" id="1.10.1200.10">
    <property type="entry name" value="ACP-like"/>
    <property type="match status" value="1"/>
</dbReference>
<evidence type="ECO:0000256" key="3">
    <source>
        <dbReference type="ARBA" id="ARBA00022553"/>
    </source>
</evidence>
<evidence type="ECO:0000313" key="7">
    <source>
        <dbReference type="Proteomes" id="UP000319483"/>
    </source>
</evidence>
<dbReference type="SUPFAM" id="SSF47336">
    <property type="entry name" value="ACP-like"/>
    <property type="match status" value="1"/>
</dbReference>
<evidence type="ECO:0000313" key="6">
    <source>
        <dbReference type="EMBL" id="TSJ92596.1"/>
    </source>
</evidence>
<dbReference type="CDD" id="cd19535">
    <property type="entry name" value="Cyc_NRPS"/>
    <property type="match status" value="1"/>
</dbReference>